<evidence type="ECO:0000313" key="2">
    <source>
        <dbReference type="Proteomes" id="UP000663651"/>
    </source>
</evidence>
<reference evidence="1 2" key="1">
    <citation type="submission" date="2021-03" db="EMBL/GenBank/DDBJ databases">
        <title>Geobacter metallireducens gen. nov. sp. nov., a microorganism capable of coupling the complete oxidation of organic compounds to the reduction of iron and other metals.</title>
        <authorList>
            <person name="Li Y."/>
        </authorList>
    </citation>
    <scope>NUCLEOTIDE SEQUENCE [LARGE SCALE GENOMIC DNA]</scope>
    <source>
        <strain evidence="1 2">Jerry-YX</strain>
    </source>
</reference>
<dbReference type="RefSeq" id="WP_207162057.1">
    <property type="nucleotide sequence ID" value="NZ_CP071382.1"/>
</dbReference>
<accession>A0ABX7PZV7</accession>
<organism evidence="1 2">
    <name type="scientific">Geobacter benzoatilyticus</name>
    <dbReference type="NCBI Taxonomy" id="2815309"/>
    <lineage>
        <taxon>Bacteria</taxon>
        <taxon>Pseudomonadati</taxon>
        <taxon>Thermodesulfobacteriota</taxon>
        <taxon>Desulfuromonadia</taxon>
        <taxon>Geobacterales</taxon>
        <taxon>Geobacteraceae</taxon>
        <taxon>Geobacter</taxon>
    </lineage>
</organism>
<keyword evidence="2" id="KW-1185">Reference proteome</keyword>
<evidence type="ECO:0000313" key="1">
    <source>
        <dbReference type="EMBL" id="QSV44406.1"/>
    </source>
</evidence>
<sequence>MENAEFCALVGMMADYLTKHPKDGAERLREFLGSGDKLLSTDDVMALTGWSRAHVVRLCKQGFLPHIPSNPHKFLRGPLMQALHELQVGGVYGRQKSRTKKKGA</sequence>
<name>A0ABX7PZV7_9BACT</name>
<proteinExistence type="predicted"/>
<dbReference type="Proteomes" id="UP000663651">
    <property type="component" value="Chromosome"/>
</dbReference>
<protein>
    <recommendedName>
        <fullName evidence="3">Helix-turn-helix domain-containing protein</fullName>
    </recommendedName>
</protein>
<dbReference type="EMBL" id="CP071382">
    <property type="protein sequence ID" value="QSV44406.1"/>
    <property type="molecule type" value="Genomic_DNA"/>
</dbReference>
<gene>
    <name evidence="1" type="ORF">JZM60_09475</name>
</gene>
<evidence type="ECO:0008006" key="3">
    <source>
        <dbReference type="Google" id="ProtNLM"/>
    </source>
</evidence>